<comment type="caution">
    <text evidence="3">The sequence shown here is derived from an EMBL/GenBank/DDBJ whole genome shotgun (WGS) entry which is preliminary data.</text>
</comment>
<accession>A0A9D4YAN5</accession>
<dbReference type="Gramene" id="Psat02G0222800-T1">
    <property type="protein sequence ID" value="KAI5435719.1"/>
    <property type="gene ID" value="KIW84_022228"/>
</dbReference>
<feature type="coiled-coil region" evidence="1">
    <location>
        <begin position="34"/>
        <end position="117"/>
    </location>
</feature>
<organism evidence="3 4">
    <name type="scientific">Pisum sativum</name>
    <name type="common">Garden pea</name>
    <name type="synonym">Lathyrus oleraceus</name>
    <dbReference type="NCBI Taxonomy" id="3888"/>
    <lineage>
        <taxon>Eukaryota</taxon>
        <taxon>Viridiplantae</taxon>
        <taxon>Streptophyta</taxon>
        <taxon>Embryophyta</taxon>
        <taxon>Tracheophyta</taxon>
        <taxon>Spermatophyta</taxon>
        <taxon>Magnoliopsida</taxon>
        <taxon>eudicotyledons</taxon>
        <taxon>Gunneridae</taxon>
        <taxon>Pentapetalae</taxon>
        <taxon>rosids</taxon>
        <taxon>fabids</taxon>
        <taxon>Fabales</taxon>
        <taxon>Fabaceae</taxon>
        <taxon>Papilionoideae</taxon>
        <taxon>50 kb inversion clade</taxon>
        <taxon>NPAAA clade</taxon>
        <taxon>Hologalegina</taxon>
        <taxon>IRL clade</taxon>
        <taxon>Fabeae</taxon>
        <taxon>Lathyrus</taxon>
    </lineage>
</organism>
<gene>
    <name evidence="3" type="ORF">KIW84_022228</name>
</gene>
<feature type="region of interest" description="Disordered" evidence="2">
    <location>
        <begin position="156"/>
        <end position="210"/>
    </location>
</feature>
<keyword evidence="1" id="KW-0175">Coiled coil</keyword>
<sequence>MHHVHTGCLSWSSLLTVASRQQIHFKLRHNYNTRANYKRRMEITDNENRELKAQVDRLSAMVETLIANQAAQAAQLQTAQAQVAEAQDAQIQAQAQAAEMRNQMLTARLQAEEAQDRAQEIPRDLNQDRYQQEFVPPNAPVFTNVPPVVHYTPHLGEPVYHGPTPSEDPGLNDRMDEFQDQFAELQKESKSSSRERQNGDWSSYEELDRS</sequence>
<evidence type="ECO:0000256" key="2">
    <source>
        <dbReference type="SAM" id="MobiDB-lite"/>
    </source>
</evidence>
<evidence type="ECO:0000313" key="4">
    <source>
        <dbReference type="Proteomes" id="UP001058974"/>
    </source>
</evidence>
<dbReference type="AlphaFoldDB" id="A0A9D4YAN5"/>
<proteinExistence type="predicted"/>
<dbReference type="EMBL" id="JAMSHJ010000002">
    <property type="protein sequence ID" value="KAI5435719.1"/>
    <property type="molecule type" value="Genomic_DNA"/>
</dbReference>
<evidence type="ECO:0000313" key="3">
    <source>
        <dbReference type="EMBL" id="KAI5435719.1"/>
    </source>
</evidence>
<reference evidence="3 4" key="1">
    <citation type="journal article" date="2022" name="Nat. Genet.">
        <title>Improved pea reference genome and pan-genome highlight genomic features and evolutionary characteristics.</title>
        <authorList>
            <person name="Yang T."/>
            <person name="Liu R."/>
            <person name="Luo Y."/>
            <person name="Hu S."/>
            <person name="Wang D."/>
            <person name="Wang C."/>
            <person name="Pandey M.K."/>
            <person name="Ge S."/>
            <person name="Xu Q."/>
            <person name="Li N."/>
            <person name="Li G."/>
            <person name="Huang Y."/>
            <person name="Saxena R.K."/>
            <person name="Ji Y."/>
            <person name="Li M."/>
            <person name="Yan X."/>
            <person name="He Y."/>
            <person name="Liu Y."/>
            <person name="Wang X."/>
            <person name="Xiang C."/>
            <person name="Varshney R.K."/>
            <person name="Ding H."/>
            <person name="Gao S."/>
            <person name="Zong X."/>
        </authorList>
    </citation>
    <scope>NUCLEOTIDE SEQUENCE [LARGE SCALE GENOMIC DNA]</scope>
    <source>
        <strain evidence="3 4">cv. Zhongwan 6</strain>
    </source>
</reference>
<feature type="compositionally biased region" description="Basic and acidic residues" evidence="2">
    <location>
        <begin position="185"/>
        <end position="198"/>
    </location>
</feature>
<dbReference type="Proteomes" id="UP001058974">
    <property type="component" value="Chromosome 2"/>
</dbReference>
<protein>
    <submittedName>
        <fullName evidence="3">Uncharacterized protein</fullName>
    </submittedName>
</protein>
<name>A0A9D4YAN5_PEA</name>
<evidence type="ECO:0000256" key="1">
    <source>
        <dbReference type="SAM" id="Coils"/>
    </source>
</evidence>
<keyword evidence="4" id="KW-1185">Reference proteome</keyword>